<dbReference type="GO" id="GO:0009252">
    <property type="term" value="P:peptidoglycan biosynthetic process"/>
    <property type="evidence" value="ECO:0007669"/>
    <property type="project" value="UniProtKB-UniRule"/>
</dbReference>
<evidence type="ECO:0000313" key="21">
    <source>
        <dbReference type="EMBL" id="SNS04601.1"/>
    </source>
</evidence>
<dbReference type="GO" id="GO:0071555">
    <property type="term" value="P:cell wall organization"/>
    <property type="evidence" value="ECO:0007669"/>
    <property type="project" value="UniProtKB-KW"/>
</dbReference>
<evidence type="ECO:0000256" key="7">
    <source>
        <dbReference type="ARBA" id="ARBA00022490"/>
    </source>
</evidence>
<evidence type="ECO:0000256" key="6">
    <source>
        <dbReference type="ARBA" id="ARBA00015188"/>
    </source>
</evidence>
<dbReference type="InterPro" id="IPR036635">
    <property type="entry name" value="MurB_C_sf"/>
</dbReference>
<dbReference type="GO" id="GO:0071949">
    <property type="term" value="F:FAD binding"/>
    <property type="evidence" value="ECO:0007669"/>
    <property type="project" value="InterPro"/>
</dbReference>
<keyword evidence="9 19" id="KW-0285">Flavoprotein</keyword>
<evidence type="ECO:0000259" key="20">
    <source>
        <dbReference type="PROSITE" id="PS51387"/>
    </source>
</evidence>
<dbReference type="Pfam" id="PF02873">
    <property type="entry name" value="MurB_C"/>
    <property type="match status" value="1"/>
</dbReference>
<feature type="domain" description="FAD-binding PCMH-type" evidence="20">
    <location>
        <begin position="17"/>
        <end position="188"/>
    </location>
</feature>
<dbReference type="Proteomes" id="UP000198379">
    <property type="component" value="Unassembled WGS sequence"/>
</dbReference>
<dbReference type="Pfam" id="PF01565">
    <property type="entry name" value="FAD_binding_4"/>
    <property type="match status" value="1"/>
</dbReference>
<evidence type="ECO:0000256" key="17">
    <source>
        <dbReference type="ARBA" id="ARBA00031026"/>
    </source>
</evidence>
<evidence type="ECO:0000256" key="16">
    <source>
        <dbReference type="ARBA" id="ARBA00023316"/>
    </source>
</evidence>
<dbReference type="NCBIfam" id="NF000755">
    <property type="entry name" value="PRK00046.1"/>
    <property type="match status" value="1"/>
</dbReference>
<dbReference type="InterPro" id="IPR011601">
    <property type="entry name" value="MurB_C"/>
</dbReference>
<evidence type="ECO:0000256" key="13">
    <source>
        <dbReference type="ARBA" id="ARBA00022984"/>
    </source>
</evidence>
<comment type="cofactor">
    <cofactor evidence="1 19">
        <name>FAD</name>
        <dbReference type="ChEBI" id="CHEBI:57692"/>
    </cofactor>
</comment>
<comment type="pathway">
    <text evidence="4 19">Cell wall biogenesis; peptidoglycan biosynthesis.</text>
</comment>
<dbReference type="OrthoDB" id="9804753at2"/>
<evidence type="ECO:0000256" key="5">
    <source>
        <dbReference type="ARBA" id="ARBA00012518"/>
    </source>
</evidence>
<keyword evidence="14 19" id="KW-0560">Oxidoreductase</keyword>
<protein>
    <recommendedName>
        <fullName evidence="6 19">UDP-N-acetylenolpyruvoylglucosamine reductase</fullName>
        <ecNumber evidence="5 19">1.3.1.98</ecNumber>
    </recommendedName>
    <alternativeName>
        <fullName evidence="17 19">UDP-N-acetylmuramate dehydrogenase</fullName>
    </alternativeName>
</protein>
<dbReference type="EMBL" id="FZNY01000006">
    <property type="protein sequence ID" value="SNS04601.1"/>
    <property type="molecule type" value="Genomic_DNA"/>
</dbReference>
<dbReference type="EC" id="1.3.1.98" evidence="5 19"/>
<keyword evidence="15 19" id="KW-0131">Cell cycle</keyword>
<keyword evidence="8 19" id="KW-0132">Cell division</keyword>
<evidence type="ECO:0000256" key="11">
    <source>
        <dbReference type="ARBA" id="ARBA00022857"/>
    </source>
</evidence>
<evidence type="ECO:0000256" key="2">
    <source>
        <dbReference type="ARBA" id="ARBA00003921"/>
    </source>
</evidence>
<evidence type="ECO:0000256" key="14">
    <source>
        <dbReference type="ARBA" id="ARBA00023002"/>
    </source>
</evidence>
<dbReference type="NCBIfam" id="NF010478">
    <property type="entry name" value="PRK13903.1"/>
    <property type="match status" value="1"/>
</dbReference>
<evidence type="ECO:0000256" key="8">
    <source>
        <dbReference type="ARBA" id="ARBA00022618"/>
    </source>
</evidence>
<dbReference type="InterPro" id="IPR016169">
    <property type="entry name" value="FAD-bd_PCMH_sub2"/>
</dbReference>
<dbReference type="InterPro" id="IPR016166">
    <property type="entry name" value="FAD-bd_PCMH"/>
</dbReference>
<dbReference type="PANTHER" id="PTHR21071:SF4">
    <property type="entry name" value="UDP-N-ACETYLENOLPYRUVOYLGLUCOSAMINE REDUCTASE"/>
    <property type="match status" value="1"/>
</dbReference>
<dbReference type="PROSITE" id="PS51387">
    <property type="entry name" value="FAD_PCMH"/>
    <property type="match status" value="1"/>
</dbReference>
<evidence type="ECO:0000256" key="4">
    <source>
        <dbReference type="ARBA" id="ARBA00004752"/>
    </source>
</evidence>
<keyword evidence="13 19" id="KW-0573">Peptidoglycan synthesis</keyword>
<evidence type="ECO:0000256" key="3">
    <source>
        <dbReference type="ARBA" id="ARBA00004496"/>
    </source>
</evidence>
<dbReference type="HAMAP" id="MF_00037">
    <property type="entry name" value="MurB"/>
    <property type="match status" value="1"/>
</dbReference>
<dbReference type="UniPathway" id="UPA00219"/>
<keyword evidence="22" id="KW-1185">Reference proteome</keyword>
<organism evidence="21 22">
    <name type="scientific">Dokdonia pacifica</name>
    <dbReference type="NCBI Taxonomy" id="1627892"/>
    <lineage>
        <taxon>Bacteria</taxon>
        <taxon>Pseudomonadati</taxon>
        <taxon>Bacteroidota</taxon>
        <taxon>Flavobacteriia</taxon>
        <taxon>Flavobacteriales</taxon>
        <taxon>Flavobacteriaceae</taxon>
        <taxon>Dokdonia</taxon>
    </lineage>
</organism>
<dbReference type="InterPro" id="IPR036318">
    <property type="entry name" value="FAD-bd_PCMH-like_sf"/>
</dbReference>
<keyword evidence="12 19" id="KW-0133">Cell shape</keyword>
<dbReference type="Gene3D" id="3.30.43.10">
    <property type="entry name" value="Uridine Diphospho-n-acetylenolpyruvylglucosamine Reductase, domain 2"/>
    <property type="match status" value="1"/>
</dbReference>
<evidence type="ECO:0000256" key="12">
    <source>
        <dbReference type="ARBA" id="ARBA00022960"/>
    </source>
</evidence>
<feature type="active site" description="Proton donor" evidence="19">
    <location>
        <position position="239"/>
    </location>
</feature>
<feature type="active site" evidence="19">
    <location>
        <position position="335"/>
    </location>
</feature>
<dbReference type="GO" id="GO:0005829">
    <property type="term" value="C:cytosol"/>
    <property type="evidence" value="ECO:0007669"/>
    <property type="project" value="TreeGrafter"/>
</dbReference>
<dbReference type="RefSeq" id="WP_089372645.1">
    <property type="nucleotide sequence ID" value="NZ_BMEP01000005.1"/>
</dbReference>
<evidence type="ECO:0000313" key="22">
    <source>
        <dbReference type="Proteomes" id="UP000198379"/>
    </source>
</evidence>
<evidence type="ECO:0000256" key="9">
    <source>
        <dbReference type="ARBA" id="ARBA00022630"/>
    </source>
</evidence>
<keyword evidence="11 19" id="KW-0521">NADP</keyword>
<dbReference type="InterPro" id="IPR006094">
    <property type="entry name" value="Oxid_FAD_bind_N"/>
</dbReference>
<accession>A0A239BAM2</accession>
<dbReference type="SUPFAM" id="SSF56194">
    <property type="entry name" value="Uridine diphospho-N-Acetylenolpyruvylglucosamine reductase, MurB, C-terminal domain"/>
    <property type="match status" value="1"/>
</dbReference>
<reference evidence="21 22" key="1">
    <citation type="submission" date="2017-06" db="EMBL/GenBank/DDBJ databases">
        <authorList>
            <person name="Kim H.J."/>
            <person name="Triplett B.A."/>
        </authorList>
    </citation>
    <scope>NUCLEOTIDE SEQUENCE [LARGE SCALE GENOMIC DNA]</scope>
    <source>
        <strain evidence="21 22">DSM 25597</strain>
    </source>
</reference>
<proteinExistence type="inferred from homology"/>
<keyword evidence="16 19" id="KW-0961">Cell wall biogenesis/degradation</keyword>
<evidence type="ECO:0000256" key="19">
    <source>
        <dbReference type="HAMAP-Rule" id="MF_00037"/>
    </source>
</evidence>
<dbReference type="NCBIfam" id="TIGR00179">
    <property type="entry name" value="murB"/>
    <property type="match status" value="1"/>
</dbReference>
<dbReference type="GO" id="GO:0008762">
    <property type="term" value="F:UDP-N-acetylmuramate dehydrogenase activity"/>
    <property type="evidence" value="ECO:0007669"/>
    <property type="project" value="UniProtKB-UniRule"/>
</dbReference>
<comment type="catalytic activity">
    <reaction evidence="18 19">
        <text>UDP-N-acetyl-alpha-D-muramate + NADP(+) = UDP-N-acetyl-3-O-(1-carboxyvinyl)-alpha-D-glucosamine + NADPH + H(+)</text>
        <dbReference type="Rhea" id="RHEA:12248"/>
        <dbReference type="ChEBI" id="CHEBI:15378"/>
        <dbReference type="ChEBI" id="CHEBI:57783"/>
        <dbReference type="ChEBI" id="CHEBI:58349"/>
        <dbReference type="ChEBI" id="CHEBI:68483"/>
        <dbReference type="ChEBI" id="CHEBI:70757"/>
        <dbReference type="EC" id="1.3.1.98"/>
    </reaction>
</comment>
<dbReference type="Gene3D" id="3.30.465.10">
    <property type="match status" value="1"/>
</dbReference>
<evidence type="ECO:0000256" key="15">
    <source>
        <dbReference type="ARBA" id="ARBA00023306"/>
    </source>
</evidence>
<keyword evidence="10 19" id="KW-0274">FAD</keyword>
<dbReference type="GO" id="GO:0051301">
    <property type="term" value="P:cell division"/>
    <property type="evidence" value="ECO:0007669"/>
    <property type="project" value="UniProtKB-KW"/>
</dbReference>
<evidence type="ECO:0000256" key="1">
    <source>
        <dbReference type="ARBA" id="ARBA00001974"/>
    </source>
</evidence>
<dbReference type="Gene3D" id="3.90.78.10">
    <property type="entry name" value="UDP-N-acetylenolpyruvoylglucosamine reductase, C-terminal domain"/>
    <property type="match status" value="1"/>
</dbReference>
<name>A0A239BAM2_9FLAO</name>
<sequence length="339" mass="37126">MSEQKKFSLKEYNTFGIDVKALAILSVTSVSDLQDVLQEKEASELFVIGGGSNMLLTKDINKYAVHINIKGYTIVDLPCGENEIILKVAGGENWHDFVLYCINHGYGGVENLSLIPGNVGTAPIQNIGAYGVELKDVFYECEAVSRDDGSLKTFSLEDCAFGYRDSIFKTTLKDQYVITSVTFKLTTKNHEVKTAYGAIADTLREQGITTPTIKDVSDAVIKIRQAKLPDPKEIGNSGSFFKNPVISQAAFSALRKKYPDAPYYPVGSDQIKVPAGWLIEQAGFKGKRFGDAGVHDKQALVLVNHGNATGSEIWDLALKIQDSIKVKFGLIITPEVNVF</sequence>
<gene>
    <name evidence="19" type="primary">murB</name>
    <name evidence="21" type="ORF">SAMN06265376_10618</name>
</gene>
<evidence type="ECO:0000256" key="10">
    <source>
        <dbReference type="ARBA" id="ARBA00022827"/>
    </source>
</evidence>
<evidence type="ECO:0000256" key="18">
    <source>
        <dbReference type="ARBA" id="ARBA00048914"/>
    </source>
</evidence>
<dbReference type="InterPro" id="IPR016167">
    <property type="entry name" value="FAD-bd_PCMH_sub1"/>
</dbReference>
<keyword evidence="7 19" id="KW-0963">Cytoplasm</keyword>
<comment type="similarity">
    <text evidence="19">Belongs to the MurB family.</text>
</comment>
<dbReference type="SUPFAM" id="SSF56176">
    <property type="entry name" value="FAD-binding/transporter-associated domain-like"/>
    <property type="match status" value="1"/>
</dbReference>
<feature type="active site" evidence="19">
    <location>
        <position position="164"/>
    </location>
</feature>
<comment type="subcellular location">
    <subcellularLocation>
        <location evidence="3 19">Cytoplasm</location>
    </subcellularLocation>
</comment>
<dbReference type="GO" id="GO:0008360">
    <property type="term" value="P:regulation of cell shape"/>
    <property type="evidence" value="ECO:0007669"/>
    <property type="project" value="UniProtKB-KW"/>
</dbReference>
<dbReference type="PANTHER" id="PTHR21071">
    <property type="entry name" value="UDP-N-ACETYLENOLPYRUVOYLGLUCOSAMINE REDUCTASE"/>
    <property type="match status" value="1"/>
</dbReference>
<dbReference type="InterPro" id="IPR003170">
    <property type="entry name" value="MurB"/>
</dbReference>
<comment type="function">
    <text evidence="2 19">Cell wall formation.</text>
</comment>
<dbReference type="AlphaFoldDB" id="A0A239BAM2"/>